<evidence type="ECO:0000313" key="3">
    <source>
        <dbReference type="EMBL" id="MQY44522.1"/>
    </source>
</evidence>
<protein>
    <recommendedName>
        <fullName evidence="5">Transmembrane protein</fullName>
    </recommendedName>
</protein>
<dbReference type="Proteomes" id="UP000435138">
    <property type="component" value="Unassembled WGS sequence"/>
</dbReference>
<evidence type="ECO:0000313" key="4">
    <source>
        <dbReference type="Proteomes" id="UP000435138"/>
    </source>
</evidence>
<evidence type="ECO:0000256" key="1">
    <source>
        <dbReference type="SAM" id="MobiDB-lite"/>
    </source>
</evidence>
<feature type="transmembrane region" description="Helical" evidence="2">
    <location>
        <begin position="53"/>
        <end position="69"/>
    </location>
</feature>
<dbReference type="AlphaFoldDB" id="A0A6A8A121"/>
<sequence>MKNTEDASSDPPTVPRQSGGFAVPSSRGPLADNAAKLEADLASEREERCEERFIWIAVVFILSAGHVYASMDSIWAFLVLFLLSLIILIGIAQRLGVDWAVQSVGWLMHWIANRVKLGDE</sequence>
<keyword evidence="2" id="KW-0472">Membrane</keyword>
<dbReference type="EMBL" id="WIXI01000022">
    <property type="protein sequence ID" value="MQY44522.1"/>
    <property type="molecule type" value="Genomic_DNA"/>
</dbReference>
<gene>
    <name evidence="3" type="ORF">GAO09_00335</name>
</gene>
<dbReference type="RefSeq" id="WP_153352094.1">
    <property type="nucleotide sequence ID" value="NZ_WIXI01000022.1"/>
</dbReference>
<evidence type="ECO:0000256" key="2">
    <source>
        <dbReference type="SAM" id="Phobius"/>
    </source>
</evidence>
<organism evidence="3 4">
    <name type="scientific">Endobacterium cereale</name>
    <dbReference type="NCBI Taxonomy" id="2663029"/>
    <lineage>
        <taxon>Bacteria</taxon>
        <taxon>Pseudomonadati</taxon>
        <taxon>Pseudomonadota</taxon>
        <taxon>Alphaproteobacteria</taxon>
        <taxon>Hyphomicrobiales</taxon>
        <taxon>Rhizobiaceae</taxon>
        <taxon>Endobacterium</taxon>
    </lineage>
</organism>
<name>A0A6A8A121_9HYPH</name>
<comment type="caution">
    <text evidence="3">The sequence shown here is derived from an EMBL/GenBank/DDBJ whole genome shotgun (WGS) entry which is preliminary data.</text>
</comment>
<accession>A0A6A8A121</accession>
<evidence type="ECO:0008006" key="5">
    <source>
        <dbReference type="Google" id="ProtNLM"/>
    </source>
</evidence>
<keyword evidence="2" id="KW-1133">Transmembrane helix</keyword>
<proteinExistence type="predicted"/>
<feature type="transmembrane region" description="Helical" evidence="2">
    <location>
        <begin position="75"/>
        <end position="92"/>
    </location>
</feature>
<keyword evidence="4" id="KW-1185">Reference proteome</keyword>
<keyword evidence="2" id="KW-0812">Transmembrane</keyword>
<reference evidence="3 4" key="1">
    <citation type="submission" date="2019-11" db="EMBL/GenBank/DDBJ databases">
        <title>Genome analysis of Rhizobacterium cereale a novel genus and species isolated from maize roots in North Spain.</title>
        <authorList>
            <person name="Menendez E."/>
            <person name="Flores-Felix J.D."/>
            <person name="Ramirez-Bahena M.-H."/>
            <person name="Igual J.M."/>
            <person name="Garcia-Fraile P."/>
            <person name="Peix A."/>
            <person name="Velazquez E."/>
        </authorList>
    </citation>
    <scope>NUCLEOTIDE SEQUENCE [LARGE SCALE GENOMIC DNA]</scope>
    <source>
        <strain evidence="3 4">RZME27</strain>
    </source>
</reference>
<feature type="region of interest" description="Disordered" evidence="1">
    <location>
        <begin position="1"/>
        <end position="28"/>
    </location>
</feature>